<keyword evidence="4 11" id="KW-0732">Signal</keyword>
<dbReference type="InterPro" id="IPR011050">
    <property type="entry name" value="Pectin_lyase_fold/virulence"/>
</dbReference>
<name>A0A9P4MHT2_9PEZI</name>
<gene>
    <name evidence="12" type="ORF">K461DRAFT_268067</name>
</gene>
<dbReference type="GO" id="GO:0005576">
    <property type="term" value="C:extracellular region"/>
    <property type="evidence" value="ECO:0007669"/>
    <property type="project" value="UniProtKB-SubCell"/>
</dbReference>
<dbReference type="AlphaFoldDB" id="A0A9P4MHT2"/>
<evidence type="ECO:0000256" key="2">
    <source>
        <dbReference type="ARBA" id="ARBA00008834"/>
    </source>
</evidence>
<keyword evidence="3" id="KW-0964">Secreted</keyword>
<keyword evidence="9" id="KW-0961">Cell wall biogenesis/degradation</keyword>
<dbReference type="Pfam" id="PF00295">
    <property type="entry name" value="Glyco_hydro_28"/>
    <property type="match status" value="1"/>
</dbReference>
<dbReference type="GO" id="GO:0046576">
    <property type="term" value="F:rhamnogalacturonan alpha-L-rhamnopyranosyl-(1-&gt;4)-alpha-D-galactopyranosyluronide lyase activity"/>
    <property type="evidence" value="ECO:0007669"/>
    <property type="project" value="UniProtKB-ARBA"/>
</dbReference>
<keyword evidence="5 10" id="KW-0378">Hydrolase</keyword>
<dbReference type="PANTHER" id="PTHR31736">
    <property type="match status" value="1"/>
</dbReference>
<evidence type="ECO:0000256" key="11">
    <source>
        <dbReference type="SAM" id="SignalP"/>
    </source>
</evidence>
<dbReference type="InterPro" id="IPR012334">
    <property type="entry name" value="Pectin_lyas_fold"/>
</dbReference>
<evidence type="ECO:0000313" key="13">
    <source>
        <dbReference type="Proteomes" id="UP000799439"/>
    </source>
</evidence>
<proteinExistence type="inferred from homology"/>
<dbReference type="Gene3D" id="2.160.20.10">
    <property type="entry name" value="Single-stranded right-handed beta-helix, Pectin lyase-like"/>
    <property type="match status" value="1"/>
</dbReference>
<comment type="similarity">
    <text evidence="2 10">Belongs to the glycosyl hydrolase 28 family.</text>
</comment>
<dbReference type="GO" id="GO:0071555">
    <property type="term" value="P:cell wall organization"/>
    <property type="evidence" value="ECO:0007669"/>
    <property type="project" value="UniProtKB-KW"/>
</dbReference>
<evidence type="ECO:0000256" key="1">
    <source>
        <dbReference type="ARBA" id="ARBA00004613"/>
    </source>
</evidence>
<feature type="signal peptide" evidence="11">
    <location>
        <begin position="1"/>
        <end position="20"/>
    </location>
</feature>
<dbReference type="Proteomes" id="UP000799439">
    <property type="component" value="Unassembled WGS sequence"/>
</dbReference>
<evidence type="ECO:0000256" key="5">
    <source>
        <dbReference type="ARBA" id="ARBA00022801"/>
    </source>
</evidence>
<reference evidence="12" key="1">
    <citation type="journal article" date="2020" name="Stud. Mycol.">
        <title>101 Dothideomycetes genomes: a test case for predicting lifestyles and emergence of pathogens.</title>
        <authorList>
            <person name="Haridas S."/>
            <person name="Albert R."/>
            <person name="Binder M."/>
            <person name="Bloem J."/>
            <person name="Labutti K."/>
            <person name="Salamov A."/>
            <person name="Andreopoulos B."/>
            <person name="Baker S."/>
            <person name="Barry K."/>
            <person name="Bills G."/>
            <person name="Bluhm B."/>
            <person name="Cannon C."/>
            <person name="Castanera R."/>
            <person name="Culley D."/>
            <person name="Daum C."/>
            <person name="Ezra D."/>
            <person name="Gonzalez J."/>
            <person name="Henrissat B."/>
            <person name="Kuo A."/>
            <person name="Liang C."/>
            <person name="Lipzen A."/>
            <person name="Lutzoni F."/>
            <person name="Magnuson J."/>
            <person name="Mondo S."/>
            <person name="Nolan M."/>
            <person name="Ohm R."/>
            <person name="Pangilinan J."/>
            <person name="Park H.-J."/>
            <person name="Ramirez L."/>
            <person name="Alfaro M."/>
            <person name="Sun H."/>
            <person name="Tritt A."/>
            <person name="Yoshinaga Y."/>
            <person name="Zwiers L.-H."/>
            <person name="Turgeon B."/>
            <person name="Goodwin S."/>
            <person name="Spatafora J."/>
            <person name="Crous P."/>
            <person name="Grigoriev I."/>
        </authorList>
    </citation>
    <scope>NUCLEOTIDE SEQUENCE</scope>
    <source>
        <strain evidence="12">CBS 260.36</strain>
    </source>
</reference>
<protein>
    <submittedName>
        <fullName evidence="12">Glycoside hydrolase family 28 protein</fullName>
    </submittedName>
</protein>
<evidence type="ECO:0000256" key="10">
    <source>
        <dbReference type="RuleBase" id="RU361169"/>
    </source>
</evidence>
<keyword evidence="8 10" id="KW-0326">Glycosidase</keyword>
<accession>A0A9P4MHT2</accession>
<evidence type="ECO:0000256" key="9">
    <source>
        <dbReference type="ARBA" id="ARBA00023316"/>
    </source>
</evidence>
<evidence type="ECO:0000256" key="4">
    <source>
        <dbReference type="ARBA" id="ARBA00022729"/>
    </source>
</evidence>
<organism evidence="12 13">
    <name type="scientific">Myriangium duriaei CBS 260.36</name>
    <dbReference type="NCBI Taxonomy" id="1168546"/>
    <lineage>
        <taxon>Eukaryota</taxon>
        <taxon>Fungi</taxon>
        <taxon>Dikarya</taxon>
        <taxon>Ascomycota</taxon>
        <taxon>Pezizomycotina</taxon>
        <taxon>Dothideomycetes</taxon>
        <taxon>Dothideomycetidae</taxon>
        <taxon>Myriangiales</taxon>
        <taxon>Myriangiaceae</taxon>
        <taxon>Myriangium</taxon>
    </lineage>
</organism>
<keyword evidence="13" id="KW-1185">Reference proteome</keyword>
<comment type="subcellular location">
    <subcellularLocation>
        <location evidence="1">Secreted</location>
    </subcellularLocation>
</comment>
<dbReference type="SUPFAM" id="SSF51126">
    <property type="entry name" value="Pectin lyase-like"/>
    <property type="match status" value="1"/>
</dbReference>
<evidence type="ECO:0000256" key="6">
    <source>
        <dbReference type="ARBA" id="ARBA00023157"/>
    </source>
</evidence>
<feature type="chain" id="PRO_5040373927" evidence="11">
    <location>
        <begin position="21"/>
        <end position="454"/>
    </location>
</feature>
<dbReference type="GO" id="GO:0004650">
    <property type="term" value="F:polygalacturonase activity"/>
    <property type="evidence" value="ECO:0007669"/>
    <property type="project" value="InterPro"/>
</dbReference>
<dbReference type="GO" id="GO:0005975">
    <property type="term" value="P:carbohydrate metabolic process"/>
    <property type="evidence" value="ECO:0007669"/>
    <property type="project" value="InterPro"/>
</dbReference>
<dbReference type="EMBL" id="ML996085">
    <property type="protein sequence ID" value="KAF2153507.1"/>
    <property type="molecule type" value="Genomic_DNA"/>
</dbReference>
<dbReference type="InterPro" id="IPR000743">
    <property type="entry name" value="Glyco_hydro_28"/>
</dbReference>
<evidence type="ECO:0000313" key="12">
    <source>
        <dbReference type="EMBL" id="KAF2153507.1"/>
    </source>
</evidence>
<keyword evidence="6" id="KW-1015">Disulfide bond</keyword>
<sequence>MRSFPTLFAAAGLLISLVEAQLSGPVGPLTTVAQKMKVKECSVLNYGGKADGTTDIGPAITAAFNACKTGGVVVIPSGNYAMATWVTLSGGNAWALQFDGIITRTGTGGGNMIMIEHSTDFELFSSAAAGAVQGNGYIFHKQNNYSSGPRLLRMYEVTDFSVHDIALVDSPSFHFSMQTCTNGEVYNMAIRGGNHGALDGIDVWSNNIHIHDVMVTNKDECVTVKSPAKNILVENVHCNWSGGCSFGSLGADTAISDIVYRNIYTIQSNNMLMIKSNGGSGYVSDVLFDNFIGHNNAYNLDIDQYWSDLATQPGDGVQLNNITFSNWAAKTVAGSSRPPVRFNCADGAPCTDMFLKSVQLLTEAGDQTAHFCRSAYGNGRCLKVGDGGSYPGVSTTISTVTTASPTATMGNDLKTHFDSTLSIPIPTIAYRFGQGVVRCCGCGNDHYPCYLCCG</sequence>
<dbReference type="PANTHER" id="PTHR31736:SF19">
    <property type="entry name" value="PECTIN LYASE SUPERFAMILY PROTEIN-RELATED"/>
    <property type="match status" value="1"/>
</dbReference>
<evidence type="ECO:0000256" key="7">
    <source>
        <dbReference type="ARBA" id="ARBA00023180"/>
    </source>
</evidence>
<evidence type="ECO:0000256" key="3">
    <source>
        <dbReference type="ARBA" id="ARBA00022525"/>
    </source>
</evidence>
<keyword evidence="7" id="KW-0325">Glycoprotein</keyword>
<evidence type="ECO:0000256" key="8">
    <source>
        <dbReference type="ARBA" id="ARBA00023295"/>
    </source>
</evidence>
<comment type="caution">
    <text evidence="12">The sequence shown here is derived from an EMBL/GenBank/DDBJ whole genome shotgun (WGS) entry which is preliminary data.</text>
</comment>
<dbReference type="OrthoDB" id="2268901at2759"/>